<dbReference type="eggNOG" id="COG0662">
    <property type="taxonomic scope" value="Bacteria"/>
</dbReference>
<evidence type="ECO:0000313" key="2">
    <source>
        <dbReference type="EMBL" id="ABG52867.1"/>
    </source>
</evidence>
<dbReference type="HOGENOM" id="CLU_109259_2_0_3"/>
<dbReference type="KEGG" id="ter:Tery_3823"/>
<dbReference type="InterPro" id="IPR024311">
    <property type="entry name" value="Lipocalin-like"/>
</dbReference>
<dbReference type="AlphaFoldDB" id="Q10Y07"/>
<protein>
    <recommendedName>
        <fullName evidence="1">Lipocalin-like domain-containing protein</fullName>
    </recommendedName>
</protein>
<evidence type="ECO:0000259" key="1">
    <source>
        <dbReference type="Pfam" id="PF13924"/>
    </source>
</evidence>
<accession>Q10Y07</accession>
<dbReference type="STRING" id="203124.Tery_3823"/>
<gene>
    <name evidence="2" type="ordered locus">Tery_3823</name>
</gene>
<organism evidence="2">
    <name type="scientific">Trichodesmium erythraeum (strain IMS101)</name>
    <dbReference type="NCBI Taxonomy" id="203124"/>
    <lineage>
        <taxon>Bacteria</taxon>
        <taxon>Bacillati</taxon>
        <taxon>Cyanobacteriota</taxon>
        <taxon>Cyanophyceae</taxon>
        <taxon>Oscillatoriophycideae</taxon>
        <taxon>Oscillatoriales</taxon>
        <taxon>Microcoleaceae</taxon>
        <taxon>Trichodesmium</taxon>
    </lineage>
</organism>
<proteinExistence type="predicted"/>
<reference evidence="2" key="1">
    <citation type="submission" date="2006-06" db="EMBL/GenBank/DDBJ databases">
        <title>Complete sequence of Trichodesmium erythraeum IMS101.</title>
        <authorList>
            <consortium name="US DOE Joint Genome Institute"/>
            <person name="Copeland A."/>
            <person name="Lucas S."/>
            <person name="Lapidus A."/>
            <person name="Barry K."/>
            <person name="Detter J.C."/>
            <person name="Glavina del Rio T."/>
            <person name="Hammon N."/>
            <person name="Israni S."/>
            <person name="Dalin E."/>
            <person name="Tice H."/>
            <person name="Pitluck S."/>
            <person name="Kiss H."/>
            <person name="Munk A.C."/>
            <person name="Brettin T."/>
            <person name="Bruce D."/>
            <person name="Han C."/>
            <person name="Tapia R."/>
            <person name="Gilna P."/>
            <person name="Schmutz J."/>
            <person name="Larimer F."/>
            <person name="Land M."/>
            <person name="Hauser L."/>
            <person name="Kyrpides N."/>
            <person name="Kim E."/>
            <person name="Richardson P."/>
        </authorList>
    </citation>
    <scope>NUCLEOTIDE SEQUENCE [LARGE SCALE GENOMIC DNA]</scope>
    <source>
        <strain evidence="2">IMS101</strain>
    </source>
</reference>
<dbReference type="Pfam" id="PF13924">
    <property type="entry name" value="Lipocalin_5"/>
    <property type="match status" value="1"/>
</dbReference>
<dbReference type="OrthoDB" id="118834at2"/>
<dbReference type="RefSeq" id="WP_011613197.1">
    <property type="nucleotide sequence ID" value="NC_008312.1"/>
</dbReference>
<dbReference type="EMBL" id="CP000393">
    <property type="protein sequence ID" value="ABG52867.1"/>
    <property type="molecule type" value="Genomic_DNA"/>
</dbReference>
<name>Q10Y07_TRIEI</name>
<sequence>MSDNLISKDNLVGTWKLADFYTIDSKQKIAYPFGKNPTGYLIYTENGYMSVLIMTTNRPLLGLSVEEMQDLKSPKLGIKLIANLGKYIKATLRYFSAGRNCLSYSGRYEIRDSTVIHHIEVSLVPDWVGLDFERNVEFSEGQIILTNMLRDTSFNLTWKLVP</sequence>
<feature type="domain" description="Lipocalin-like" evidence="1">
    <location>
        <begin position="12"/>
        <end position="149"/>
    </location>
</feature>